<keyword evidence="1" id="KW-0175">Coiled coil</keyword>
<dbReference type="InterPro" id="IPR040677">
    <property type="entry name" value="LPD7"/>
</dbReference>
<feature type="coiled-coil region" evidence="1">
    <location>
        <begin position="297"/>
        <end position="324"/>
    </location>
</feature>
<accession>A0A366G5M6</accession>
<feature type="domain" description="TraI-like middle" evidence="6">
    <location>
        <begin position="174"/>
        <end position="264"/>
    </location>
</feature>
<dbReference type="OrthoDB" id="279005at2"/>
<dbReference type="InterPro" id="IPR054461">
    <property type="entry name" value="TraI-like_C"/>
</dbReference>
<dbReference type="AlphaFoldDB" id="A0A366G5M6"/>
<dbReference type="InterPro" id="IPR005094">
    <property type="entry name" value="Endonuclease_MobA/VirD2"/>
</dbReference>
<feature type="domain" description="TraI-like C-terminal" evidence="5">
    <location>
        <begin position="545"/>
        <end position="629"/>
    </location>
</feature>
<evidence type="ECO:0000256" key="2">
    <source>
        <dbReference type="SAM" id="MobiDB-lite"/>
    </source>
</evidence>
<organism evidence="7 8">
    <name type="scientific">Marinobacter pelagius</name>
    <dbReference type="NCBI Taxonomy" id="379482"/>
    <lineage>
        <taxon>Bacteria</taxon>
        <taxon>Pseudomonadati</taxon>
        <taxon>Pseudomonadota</taxon>
        <taxon>Gammaproteobacteria</taxon>
        <taxon>Pseudomonadales</taxon>
        <taxon>Marinobacteraceae</taxon>
        <taxon>Marinobacter</taxon>
    </lineage>
</organism>
<sequence>MIAKRASRRKDGKSSFTKLANYITRESKDEEIAFSRVSNCGFDSVDLAVKEIEATQGRNTRSKADKTYHLVVSFPAGEVPSKEQLEDIEDELCKSIGLGDHQRVSAAHNDTDNFHLHIAINKIHPVSHRAVEPYYDKYSLDEACSRLELKHELQRDNRIDRSNSKNKEVERESGRAGDMESHSGIDSFKRWVKERKEPLGKALEKANSWDELHQELAKFDLELRPRGAGLVVSARNQKAFTKASDLGREFSKSNLEKKLGAFQEPSDKVRELDPDERYRKAPNQRGAERSALWDQYQREKNEAIAAKREALQGLKEKRQEEVAKHRKDYAERKEAIRKDTLLKKRQKRDVYRQLSKNHRARTAAAFQRHQEARQEIRSQYRVKTWQEWLVDQATDGNTQALEALRSSARRPKKGAERFAFMGNDQGQIFTPLKPAVQANGDVLYTVSGARIRDTGKQLRLDADKDGDLASAVRLAREKYGDHLTVDGDEKFKAAVVEAAVSSGQSVTFADPAMERRRQVLEQMKDAKQQGEKEQAQEKAQERQIQAWIEKRNETRGKTCDILEHKRFAESDAGAAIYKGSRKISEGLTVGLYEKSGVMLVSPLTERQAAKFRRQAVGTPVRLNKRGHVQFQQERKRGHGR</sequence>
<name>A0A366G5M6_9GAMM</name>
<dbReference type="Pfam" id="PF03432">
    <property type="entry name" value="Relaxase"/>
    <property type="match status" value="1"/>
</dbReference>
<feature type="domain" description="MobA/VirD2-like nuclease" evidence="3">
    <location>
        <begin position="22"/>
        <end position="153"/>
    </location>
</feature>
<evidence type="ECO:0000256" key="1">
    <source>
        <dbReference type="SAM" id="Coils"/>
    </source>
</evidence>
<comment type="caution">
    <text evidence="7">The sequence shown here is derived from an EMBL/GenBank/DDBJ whole genome shotgun (WGS) entry which is preliminary data.</text>
</comment>
<evidence type="ECO:0000259" key="4">
    <source>
        <dbReference type="Pfam" id="PF18821"/>
    </source>
</evidence>
<protein>
    <submittedName>
        <fullName evidence="7">Relaxase/mobilization nuclease-like protein</fullName>
    </submittedName>
</protein>
<evidence type="ECO:0000313" key="7">
    <source>
        <dbReference type="EMBL" id="RBP21716.1"/>
    </source>
</evidence>
<evidence type="ECO:0000259" key="6">
    <source>
        <dbReference type="Pfam" id="PF22863"/>
    </source>
</evidence>
<dbReference type="Proteomes" id="UP000252995">
    <property type="component" value="Unassembled WGS sequence"/>
</dbReference>
<feature type="coiled-coil region" evidence="1">
    <location>
        <begin position="513"/>
        <end position="543"/>
    </location>
</feature>
<dbReference type="Pfam" id="PF22863">
    <property type="entry name" value="TraI_middle"/>
    <property type="match status" value="1"/>
</dbReference>
<evidence type="ECO:0000259" key="3">
    <source>
        <dbReference type="Pfam" id="PF03432"/>
    </source>
</evidence>
<dbReference type="EMBL" id="QNRO01000030">
    <property type="protein sequence ID" value="RBP21716.1"/>
    <property type="molecule type" value="Genomic_DNA"/>
</dbReference>
<feature type="domain" description="Large polyvalent protein-associated" evidence="4">
    <location>
        <begin position="433"/>
        <end position="519"/>
    </location>
</feature>
<feature type="region of interest" description="Disordered" evidence="2">
    <location>
        <begin position="617"/>
        <end position="640"/>
    </location>
</feature>
<evidence type="ECO:0000313" key="8">
    <source>
        <dbReference type="Proteomes" id="UP000252995"/>
    </source>
</evidence>
<reference evidence="7 8" key="1">
    <citation type="submission" date="2018-06" db="EMBL/GenBank/DDBJ databases">
        <title>Freshwater and sediment microbial communities from various areas in North America, analyzing microbe dynamics in response to fracking.</title>
        <authorList>
            <person name="Lamendella R."/>
        </authorList>
    </citation>
    <scope>NUCLEOTIDE SEQUENCE [LARGE SCALE GENOMIC DNA]</scope>
    <source>
        <strain evidence="7 8">114J</strain>
    </source>
</reference>
<feature type="region of interest" description="Disordered" evidence="2">
    <location>
        <begin position="158"/>
        <end position="182"/>
    </location>
</feature>
<evidence type="ECO:0000259" key="5">
    <source>
        <dbReference type="Pfam" id="PF22287"/>
    </source>
</evidence>
<dbReference type="InterPro" id="IPR049751">
    <property type="entry name" value="TraI/MobA_relaxases"/>
</dbReference>
<dbReference type="InterPro" id="IPR054462">
    <property type="entry name" value="TraI_M"/>
</dbReference>
<dbReference type="Pfam" id="PF22287">
    <property type="entry name" value="TraI-like_C"/>
    <property type="match status" value="1"/>
</dbReference>
<dbReference type="Pfam" id="PF18821">
    <property type="entry name" value="LPD7"/>
    <property type="match status" value="1"/>
</dbReference>
<gene>
    <name evidence="7" type="ORF">DET50_1307</name>
</gene>
<proteinExistence type="predicted"/>
<dbReference type="NCBIfam" id="NF041893">
    <property type="entry name" value="TraI_MobP_relax"/>
    <property type="match status" value="1"/>
</dbReference>